<feature type="domain" description="Alanyl-transfer RNA synthetases family profile" evidence="4">
    <location>
        <begin position="1"/>
        <end position="222"/>
    </location>
</feature>
<dbReference type="Pfam" id="PF07973">
    <property type="entry name" value="tRNA_SAD"/>
    <property type="match status" value="1"/>
</dbReference>
<dbReference type="GO" id="GO:0003676">
    <property type="term" value="F:nucleic acid binding"/>
    <property type="evidence" value="ECO:0007669"/>
    <property type="project" value="InterPro"/>
</dbReference>
<dbReference type="InterPro" id="IPR051335">
    <property type="entry name" value="Alanyl-tRNA_Editing_Enzymes"/>
</dbReference>
<sequence>MTVSFRVTILDVLASDEKKKKFTLLLSGGELHPSGGGQPGDSGVLWAENFRFRIDDTEKRDGGVAVSGKAEKGSPAAGMEVEGEADLERHRLLSRMHTGEHILSRALEKAHPGLRVFKVAVDSAETSVYLTWDGDLGWDMLFEAEKEGNRIVSQNLPVETVMLSKKEAEHLPGIKGNWDRIADETIRVVRIPGYDTIACSGSHASSTGEVGNLFITAFRGTAPDWEFKFSVDGVALRQEYSEAARRLVRGIGCRLPQLGQVVVGLQEENGALKKLLERASQYVSLPAEDSSAGWLPVSAAVLPGFSRELAAPAARKWSDAHPGRVLLLLMPEPEKNEGSFLIYGGKEIPVDFSAFLKESPSLRARGGGRNDWLNGLSPVMETELWLDALKTFAEKRRP</sequence>
<reference evidence="5" key="1">
    <citation type="submission" date="2019-08" db="EMBL/GenBank/DDBJ databases">
        <authorList>
            <person name="Kucharzyk K."/>
            <person name="Murdoch R.W."/>
            <person name="Higgins S."/>
            <person name="Loffler F."/>
        </authorList>
    </citation>
    <scope>NUCLEOTIDE SEQUENCE</scope>
</reference>
<dbReference type="SUPFAM" id="SSF50447">
    <property type="entry name" value="Translation proteins"/>
    <property type="match status" value="1"/>
</dbReference>
<protein>
    <recommendedName>
        <fullName evidence="4">Alanyl-transfer RNA synthetases family profile domain-containing protein</fullName>
    </recommendedName>
</protein>
<dbReference type="PANTHER" id="PTHR43462:SF2">
    <property type="entry name" value="THREONYL AND ALANYL TRNA SYNTHETASE SECOND ADDITIONAL DOMAIN-CONTAINING PROTEIN"/>
    <property type="match status" value="1"/>
</dbReference>
<dbReference type="PANTHER" id="PTHR43462">
    <property type="entry name" value="ALANYL-TRNA EDITING PROTEIN"/>
    <property type="match status" value="1"/>
</dbReference>
<dbReference type="Gene3D" id="3.30.980.10">
    <property type="entry name" value="Threonyl-trna Synthetase, Chain A, domain 2"/>
    <property type="match status" value="1"/>
</dbReference>
<proteinExistence type="predicted"/>
<comment type="caution">
    <text evidence="5">The sequence shown here is derived from an EMBL/GenBank/DDBJ whole genome shotgun (WGS) entry which is preliminary data.</text>
</comment>
<evidence type="ECO:0000313" key="5">
    <source>
        <dbReference type="EMBL" id="MPL96804.1"/>
    </source>
</evidence>
<name>A0A644VZ86_9ZZZZ</name>
<dbReference type="InterPro" id="IPR018165">
    <property type="entry name" value="Ala-tRNA-synth_IIc_core"/>
</dbReference>
<comment type="cofactor">
    <cofactor evidence="1">
        <name>Zn(2+)</name>
        <dbReference type="ChEBI" id="CHEBI:29105"/>
    </cofactor>
</comment>
<evidence type="ECO:0000256" key="3">
    <source>
        <dbReference type="SAM" id="MobiDB-lite"/>
    </source>
</evidence>
<dbReference type="AlphaFoldDB" id="A0A644VZ86"/>
<dbReference type="InterPro" id="IPR012947">
    <property type="entry name" value="tRNA_SAD"/>
</dbReference>
<dbReference type="InterPro" id="IPR018163">
    <property type="entry name" value="Thr/Ala-tRNA-synth_IIc_edit"/>
</dbReference>
<dbReference type="GO" id="GO:0005524">
    <property type="term" value="F:ATP binding"/>
    <property type="evidence" value="ECO:0007669"/>
    <property type="project" value="InterPro"/>
</dbReference>
<feature type="region of interest" description="Disordered" evidence="3">
    <location>
        <begin position="63"/>
        <end position="82"/>
    </location>
</feature>
<gene>
    <name evidence="5" type="ORF">SDC9_42988</name>
</gene>
<dbReference type="Gene3D" id="2.40.30.130">
    <property type="match status" value="1"/>
</dbReference>
<accession>A0A644VZ86</accession>
<dbReference type="InterPro" id="IPR009000">
    <property type="entry name" value="Transl_B-barrel_sf"/>
</dbReference>
<dbReference type="PROSITE" id="PS50860">
    <property type="entry name" value="AA_TRNA_LIGASE_II_ALA"/>
    <property type="match status" value="1"/>
</dbReference>
<dbReference type="EMBL" id="VSSQ01000527">
    <property type="protein sequence ID" value="MPL96804.1"/>
    <property type="molecule type" value="Genomic_DNA"/>
</dbReference>
<comment type="subcellular location">
    <subcellularLocation>
        <location evidence="2">Cytoplasm</location>
    </subcellularLocation>
</comment>
<evidence type="ECO:0000256" key="2">
    <source>
        <dbReference type="ARBA" id="ARBA00004496"/>
    </source>
</evidence>
<evidence type="ECO:0000259" key="4">
    <source>
        <dbReference type="PROSITE" id="PS50860"/>
    </source>
</evidence>
<dbReference type="GO" id="GO:0006419">
    <property type="term" value="P:alanyl-tRNA aminoacylation"/>
    <property type="evidence" value="ECO:0007669"/>
    <property type="project" value="InterPro"/>
</dbReference>
<dbReference type="GO" id="GO:0005737">
    <property type="term" value="C:cytoplasm"/>
    <property type="evidence" value="ECO:0007669"/>
    <property type="project" value="UniProtKB-SubCell"/>
</dbReference>
<dbReference type="GO" id="GO:0004813">
    <property type="term" value="F:alanine-tRNA ligase activity"/>
    <property type="evidence" value="ECO:0007669"/>
    <property type="project" value="InterPro"/>
</dbReference>
<organism evidence="5">
    <name type="scientific">bioreactor metagenome</name>
    <dbReference type="NCBI Taxonomy" id="1076179"/>
    <lineage>
        <taxon>unclassified sequences</taxon>
        <taxon>metagenomes</taxon>
        <taxon>ecological metagenomes</taxon>
    </lineage>
</organism>
<evidence type="ECO:0000256" key="1">
    <source>
        <dbReference type="ARBA" id="ARBA00001947"/>
    </source>
</evidence>
<dbReference type="SUPFAM" id="SSF55186">
    <property type="entry name" value="ThrRS/AlaRS common domain"/>
    <property type="match status" value="1"/>
</dbReference>